<keyword evidence="3" id="KW-1003">Cell membrane</keyword>
<evidence type="ECO:0000256" key="5">
    <source>
        <dbReference type="ARBA" id="ARBA00022989"/>
    </source>
</evidence>
<dbReference type="RefSeq" id="WP_202828240.1">
    <property type="nucleotide sequence ID" value="NZ_JAEUXJ010000015.1"/>
</dbReference>
<organism evidence="9 10">
    <name type="scientific">Belnapia mucosa</name>
    <dbReference type="NCBI Taxonomy" id="2804532"/>
    <lineage>
        <taxon>Bacteria</taxon>
        <taxon>Pseudomonadati</taxon>
        <taxon>Pseudomonadota</taxon>
        <taxon>Alphaproteobacteria</taxon>
        <taxon>Acetobacterales</taxon>
        <taxon>Roseomonadaceae</taxon>
        <taxon>Belnapia</taxon>
    </lineage>
</organism>
<evidence type="ECO:0000256" key="3">
    <source>
        <dbReference type="ARBA" id="ARBA00022475"/>
    </source>
</evidence>
<keyword evidence="4 7" id="KW-0812">Transmembrane</keyword>
<dbReference type="InterPro" id="IPR055348">
    <property type="entry name" value="DctQ"/>
</dbReference>
<comment type="similarity">
    <text evidence="7">Belongs to the TRAP transporter small permease family.</text>
</comment>
<feature type="transmembrane region" description="Helical" evidence="7">
    <location>
        <begin position="52"/>
        <end position="70"/>
    </location>
</feature>
<feature type="transmembrane region" description="Helical" evidence="7">
    <location>
        <begin position="132"/>
        <end position="151"/>
    </location>
</feature>
<feature type="transmembrane region" description="Helical" evidence="7">
    <location>
        <begin position="91"/>
        <end position="112"/>
    </location>
</feature>
<evidence type="ECO:0000256" key="4">
    <source>
        <dbReference type="ARBA" id="ARBA00022692"/>
    </source>
</evidence>
<keyword evidence="5 7" id="KW-1133">Transmembrane helix</keyword>
<name>A0ABS1V9Z4_9PROT</name>
<comment type="subcellular location">
    <subcellularLocation>
        <location evidence="7">Cell inner membrane</location>
        <topology evidence="7">Multi-pass membrane protein</topology>
    </subcellularLocation>
    <subcellularLocation>
        <location evidence="1">Cell membrane</location>
        <topology evidence="1">Multi-pass membrane protein</topology>
    </subcellularLocation>
</comment>
<dbReference type="EMBL" id="JAEUXJ010000015">
    <property type="protein sequence ID" value="MBL6458499.1"/>
    <property type="molecule type" value="Genomic_DNA"/>
</dbReference>
<dbReference type="Pfam" id="PF04290">
    <property type="entry name" value="DctQ"/>
    <property type="match status" value="1"/>
</dbReference>
<keyword evidence="6 7" id="KW-0472">Membrane</keyword>
<evidence type="ECO:0000313" key="10">
    <source>
        <dbReference type="Proteomes" id="UP000606490"/>
    </source>
</evidence>
<keyword evidence="2 7" id="KW-0813">Transport</keyword>
<feature type="transmembrane region" description="Helical" evidence="7">
    <location>
        <begin position="12"/>
        <end position="32"/>
    </location>
</feature>
<keyword evidence="10" id="KW-1185">Reference proteome</keyword>
<sequence>MSEGAERGPVATAVRALALAGGAVLLATALLTCFSVGRRWATSQPVQGDFELVSLGSGLAVLGFLAHGTLRRTNILVDSFTTWLPRPVVAVIDAGWMLVWAAVALVLAWRLGIGAAETLRSGTTTMVLGLPTWWAVGLGACGFAMVALAALHATGRLLRGEEG</sequence>
<reference evidence="9 10" key="1">
    <citation type="submission" date="2021-01" db="EMBL/GenBank/DDBJ databases">
        <title>Belnapia mucosa sp. nov. and Belnapia arida sp. nov., isolated from the Tabernas Desert (Almeria, Spain).</title>
        <authorList>
            <person name="Molina-Menor E."/>
            <person name="Vidal-Verdu A."/>
            <person name="Calonge A."/>
            <person name="Satari L."/>
            <person name="Pereto Magraner J."/>
            <person name="Porcar Miralles M."/>
        </authorList>
    </citation>
    <scope>NUCLEOTIDE SEQUENCE [LARGE SCALE GENOMIC DNA]</scope>
    <source>
        <strain evidence="9 10">T6</strain>
    </source>
</reference>
<evidence type="ECO:0000256" key="7">
    <source>
        <dbReference type="RuleBase" id="RU369079"/>
    </source>
</evidence>
<evidence type="ECO:0000256" key="1">
    <source>
        <dbReference type="ARBA" id="ARBA00004651"/>
    </source>
</evidence>
<protein>
    <recommendedName>
        <fullName evidence="7">TRAP transporter small permease protein</fullName>
    </recommendedName>
</protein>
<comment type="subunit">
    <text evidence="7">The complex comprises the extracytoplasmic solute receptor protein and the two transmembrane proteins.</text>
</comment>
<evidence type="ECO:0000313" key="9">
    <source>
        <dbReference type="EMBL" id="MBL6458499.1"/>
    </source>
</evidence>
<accession>A0ABS1V9Z4</accession>
<proteinExistence type="inferred from homology"/>
<feature type="domain" description="Tripartite ATP-independent periplasmic transporters DctQ component" evidence="8">
    <location>
        <begin position="29"/>
        <end position="159"/>
    </location>
</feature>
<evidence type="ECO:0000259" key="8">
    <source>
        <dbReference type="Pfam" id="PF04290"/>
    </source>
</evidence>
<comment type="function">
    <text evidence="7">Part of the tripartite ATP-independent periplasmic (TRAP) transport system.</text>
</comment>
<comment type="caution">
    <text evidence="9">The sequence shown here is derived from an EMBL/GenBank/DDBJ whole genome shotgun (WGS) entry which is preliminary data.</text>
</comment>
<gene>
    <name evidence="9" type="ORF">JMJ55_24485</name>
</gene>
<evidence type="ECO:0000256" key="6">
    <source>
        <dbReference type="ARBA" id="ARBA00023136"/>
    </source>
</evidence>
<keyword evidence="7" id="KW-0997">Cell inner membrane</keyword>
<dbReference type="Proteomes" id="UP000606490">
    <property type="component" value="Unassembled WGS sequence"/>
</dbReference>
<evidence type="ECO:0000256" key="2">
    <source>
        <dbReference type="ARBA" id="ARBA00022448"/>
    </source>
</evidence>